<evidence type="ECO:0000256" key="1">
    <source>
        <dbReference type="SAM" id="MobiDB-lite"/>
    </source>
</evidence>
<reference evidence="2 3" key="1">
    <citation type="journal article" date="2024" name="Ann. Entomol. Soc. Am.">
        <title>Genomic analyses of the southern and eastern yellowjacket wasps (Hymenoptera: Vespidae) reveal evolutionary signatures of social life.</title>
        <authorList>
            <person name="Catto M.A."/>
            <person name="Caine P.B."/>
            <person name="Orr S.E."/>
            <person name="Hunt B.G."/>
            <person name="Goodisman M.A.D."/>
        </authorList>
    </citation>
    <scope>NUCLEOTIDE SEQUENCE [LARGE SCALE GENOMIC DNA]</scope>
    <source>
        <strain evidence="2">233</strain>
        <tissue evidence="2">Head and thorax</tissue>
    </source>
</reference>
<proteinExistence type="predicted"/>
<keyword evidence="3" id="KW-1185">Reference proteome</keyword>
<evidence type="ECO:0000313" key="2">
    <source>
        <dbReference type="EMBL" id="KAL2715887.1"/>
    </source>
</evidence>
<evidence type="ECO:0000313" key="3">
    <source>
        <dbReference type="Proteomes" id="UP001607302"/>
    </source>
</evidence>
<accession>A0ABD2A5V1</accession>
<feature type="non-terminal residue" evidence="2">
    <location>
        <position position="1"/>
    </location>
</feature>
<dbReference type="AlphaFoldDB" id="A0ABD2A5V1"/>
<protein>
    <submittedName>
        <fullName evidence="2">Uncharacterized protein</fullName>
    </submittedName>
</protein>
<organism evidence="2 3">
    <name type="scientific">Vespula squamosa</name>
    <name type="common">Southern yellow jacket</name>
    <name type="synonym">Wasp</name>
    <dbReference type="NCBI Taxonomy" id="30214"/>
    <lineage>
        <taxon>Eukaryota</taxon>
        <taxon>Metazoa</taxon>
        <taxon>Ecdysozoa</taxon>
        <taxon>Arthropoda</taxon>
        <taxon>Hexapoda</taxon>
        <taxon>Insecta</taxon>
        <taxon>Pterygota</taxon>
        <taxon>Neoptera</taxon>
        <taxon>Endopterygota</taxon>
        <taxon>Hymenoptera</taxon>
        <taxon>Apocrita</taxon>
        <taxon>Aculeata</taxon>
        <taxon>Vespoidea</taxon>
        <taxon>Vespidae</taxon>
        <taxon>Vespinae</taxon>
        <taxon>Vespula</taxon>
    </lineage>
</organism>
<feature type="region of interest" description="Disordered" evidence="1">
    <location>
        <begin position="106"/>
        <end position="135"/>
    </location>
</feature>
<dbReference type="EMBL" id="JAUDFV010000154">
    <property type="protein sequence ID" value="KAL2715887.1"/>
    <property type="molecule type" value="Genomic_DNA"/>
</dbReference>
<sequence>TNGSSPARSSLHYEQLSGFDVLICIIRSFRIVVSRSDYATDARRPEVSLWPIVRCAFFRSRSKIVRRIPSAFTIEKVLRGVRGVDVGWSPIGRDRRGRGRVVRGVGEEGWHSSSPSHGKRDDIGRRLSQCEKGMT</sequence>
<dbReference type="Proteomes" id="UP001607302">
    <property type="component" value="Unassembled WGS sequence"/>
</dbReference>
<name>A0ABD2A5V1_VESSQ</name>
<feature type="compositionally biased region" description="Basic and acidic residues" evidence="1">
    <location>
        <begin position="118"/>
        <end position="135"/>
    </location>
</feature>
<comment type="caution">
    <text evidence="2">The sequence shown here is derived from an EMBL/GenBank/DDBJ whole genome shotgun (WGS) entry which is preliminary data.</text>
</comment>
<gene>
    <name evidence="2" type="ORF">V1478_013563</name>
</gene>